<sequence>MAEPSPKDSSAAIGLAAALILQRDPDAIIGSFAADHVIREQVLFERAVATAVTAAAAGNIVTIGIRPTHPATGFGYIKAGAARGDLAHFDVYDVKEFVEKPHKERAAEYLQAGNALWNAGMFISRADVLLQQMELTEPELVASLRQLAAQWHTPAGSQLRDNLWPDLKAIAIDYSVAEPAAAAGKMVCVAAHFSWDDVGDFASVANLLTRGRVGELAVLGGKRAQVLSEASSGIVVPQPGRLVTVVGLDDVVIVDTPDVLLVTNKEHAQDVKNLVQRVRNNGGEELL</sequence>
<dbReference type="InterPro" id="IPR005835">
    <property type="entry name" value="NTP_transferase_dom"/>
</dbReference>
<dbReference type="PANTHER" id="PTHR46390:SF1">
    <property type="entry name" value="MANNOSE-1-PHOSPHATE GUANYLYLTRANSFERASE"/>
    <property type="match status" value="1"/>
</dbReference>
<evidence type="ECO:0000259" key="1">
    <source>
        <dbReference type="Pfam" id="PF00483"/>
    </source>
</evidence>
<evidence type="ECO:0000313" key="3">
    <source>
        <dbReference type="EMBL" id="MBB4071505.1"/>
    </source>
</evidence>
<dbReference type="InterPro" id="IPR051161">
    <property type="entry name" value="Mannose-6P_isomerase_type2"/>
</dbReference>
<keyword evidence="3" id="KW-0808">Transferase</keyword>
<dbReference type="SUPFAM" id="SSF53448">
    <property type="entry name" value="Nucleotide-diphospho-sugar transferases"/>
    <property type="match status" value="1"/>
</dbReference>
<dbReference type="Gene3D" id="3.90.550.10">
    <property type="entry name" value="Spore Coat Polysaccharide Biosynthesis Protein SpsA, Chain A"/>
    <property type="match status" value="1"/>
</dbReference>
<keyword evidence="4" id="KW-1185">Reference proteome</keyword>
<dbReference type="SUPFAM" id="SSF159283">
    <property type="entry name" value="Guanosine diphospho-D-mannose pyrophosphorylase/mannose-6-phosphate isomerase linker domain"/>
    <property type="match status" value="1"/>
</dbReference>
<dbReference type="GO" id="GO:0004475">
    <property type="term" value="F:mannose-1-phosphate guanylyltransferase (GTP) activity"/>
    <property type="evidence" value="ECO:0007669"/>
    <property type="project" value="UniProtKB-EC"/>
</dbReference>
<dbReference type="EMBL" id="JACIFD010000006">
    <property type="protein sequence ID" value="MBB4071505.1"/>
    <property type="molecule type" value="Genomic_DNA"/>
</dbReference>
<dbReference type="InterPro" id="IPR029044">
    <property type="entry name" value="Nucleotide-diphossugar_trans"/>
</dbReference>
<proteinExistence type="predicted"/>
<dbReference type="Proteomes" id="UP000571183">
    <property type="component" value="Unassembled WGS sequence"/>
</dbReference>
<feature type="domain" description="MannoseP isomerase/GMP-like beta-helix" evidence="2">
    <location>
        <begin position="231"/>
        <end position="277"/>
    </location>
</feature>
<evidence type="ECO:0000313" key="4">
    <source>
        <dbReference type="Proteomes" id="UP000571183"/>
    </source>
</evidence>
<reference evidence="3" key="1">
    <citation type="submission" date="2020-08" db="EMBL/GenBank/DDBJ databases">
        <title>Sequencing the genomes of 1000 actinobacteria strains.</title>
        <authorList>
            <person name="Klenk H.-P."/>
        </authorList>
    </citation>
    <scope>NUCLEOTIDE SEQUENCE [LARGE SCALE GENOMIC DNA]</scope>
    <source>
        <strain evidence="3">DSM 27064</strain>
    </source>
</reference>
<comment type="caution">
    <text evidence="3">The sequence shown here is derived from an EMBL/GenBank/DDBJ whole genome shotgun (WGS) entry which is preliminary data.</text>
</comment>
<gene>
    <name evidence="3" type="ORF">F5897_000809</name>
</gene>
<feature type="domain" description="Nucleotidyl transferase" evidence="1">
    <location>
        <begin position="3"/>
        <end position="204"/>
    </location>
</feature>
<evidence type="ECO:0000259" key="2">
    <source>
        <dbReference type="Pfam" id="PF22640"/>
    </source>
</evidence>
<dbReference type="AlphaFoldDB" id="A0A840DIA5"/>
<dbReference type="InterPro" id="IPR054566">
    <property type="entry name" value="ManC/GMP-like_b-helix"/>
</dbReference>
<name>A0A840DIA5_9MICO</name>
<dbReference type="GO" id="GO:0009298">
    <property type="term" value="P:GDP-mannose biosynthetic process"/>
    <property type="evidence" value="ECO:0007669"/>
    <property type="project" value="TreeGrafter"/>
</dbReference>
<dbReference type="Pfam" id="PF00483">
    <property type="entry name" value="NTP_transferase"/>
    <property type="match status" value="1"/>
</dbReference>
<keyword evidence="3" id="KW-0548">Nucleotidyltransferase</keyword>
<dbReference type="EC" id="2.7.7.13" evidence="3"/>
<protein>
    <submittedName>
        <fullName evidence="3">Mannose-1-phosphate guanylyltransferase</fullName>
        <ecNumber evidence="3">2.7.7.13</ecNumber>
    </submittedName>
</protein>
<dbReference type="Pfam" id="PF22640">
    <property type="entry name" value="ManC_GMP_beta-helix"/>
    <property type="match status" value="1"/>
</dbReference>
<dbReference type="PANTHER" id="PTHR46390">
    <property type="entry name" value="MANNOSE-1-PHOSPHATE GUANYLYLTRANSFERASE"/>
    <property type="match status" value="1"/>
</dbReference>
<accession>A0A840DIA5</accession>
<organism evidence="3 4">
    <name type="scientific">Canibacter oris</name>
    <dbReference type="NCBI Taxonomy" id="1365628"/>
    <lineage>
        <taxon>Bacteria</taxon>
        <taxon>Bacillati</taxon>
        <taxon>Actinomycetota</taxon>
        <taxon>Actinomycetes</taxon>
        <taxon>Micrococcales</taxon>
        <taxon>Microbacteriaceae</taxon>
        <taxon>Canibacter</taxon>
    </lineage>
</organism>